<proteinExistence type="predicted"/>
<dbReference type="Proteomes" id="UP000326641">
    <property type="component" value="Unassembled WGS sequence"/>
</dbReference>
<sequence>MASSPRARNRARRDQATSAPARAVVHTTDAAGKIQRLQVEAMAGEVMDGAEHLQEYGFASNPLPGAEAVVTFGAGRRNHPIVLAVADRRYRLRAQAAGEVAIYDDQGQYVLLARDGIRVFSAQIVTVTGREIAIDATETVAMTAGQRISLVAPEVSVEAAVRFSANAGIVELVATGLARLAGSIARLHGVLRAIWDAGGTGMSFTPAARAYHYTGTAAAELPPAPEEIP</sequence>
<name>A0A564WIR3_9PROT</name>
<accession>A0A564WIR3</accession>
<dbReference type="EMBL" id="UXAT02000053">
    <property type="protein sequence ID" value="VUX47848.1"/>
    <property type="molecule type" value="Genomic_DNA"/>
</dbReference>
<feature type="region of interest" description="Disordered" evidence="1">
    <location>
        <begin position="1"/>
        <end position="23"/>
    </location>
</feature>
<feature type="domain" description="Bacteriophage Mu Gp45 N-terminal" evidence="2">
    <location>
        <begin position="22"/>
        <end position="89"/>
    </location>
</feature>
<dbReference type="InterPro" id="IPR013046">
    <property type="entry name" value="GpV/Gp45"/>
</dbReference>
<dbReference type="AlphaFoldDB" id="A0A564WIR3"/>
<dbReference type="InterPro" id="IPR053861">
    <property type="entry name" value="Phage_Mu_Gp45_N"/>
</dbReference>
<comment type="caution">
    <text evidence="3">The sequence shown here is derived from an EMBL/GenBank/DDBJ whole genome shotgun (WGS) entry which is preliminary data.</text>
</comment>
<reference evidence="3" key="1">
    <citation type="submission" date="2018-11" db="EMBL/GenBank/DDBJ databases">
        <authorList>
            <person name="Onetto C."/>
        </authorList>
    </citation>
    <scope>NUCLEOTIDE SEQUENCE [LARGE SCALE GENOMIC DNA]</scope>
</reference>
<keyword evidence="4" id="KW-1185">Reference proteome</keyword>
<evidence type="ECO:0000256" key="1">
    <source>
        <dbReference type="SAM" id="MobiDB-lite"/>
    </source>
</evidence>
<evidence type="ECO:0000259" key="2">
    <source>
        <dbReference type="Pfam" id="PF06890"/>
    </source>
</evidence>
<gene>
    <name evidence="3" type="ORF">DF3PA_80008</name>
</gene>
<evidence type="ECO:0000313" key="3">
    <source>
        <dbReference type="EMBL" id="VUX47848.1"/>
    </source>
</evidence>
<organism evidence="3 4">
    <name type="scientific">Candidatus Defluviicoccus seviourii</name>
    <dbReference type="NCBI Taxonomy" id="2565273"/>
    <lineage>
        <taxon>Bacteria</taxon>
        <taxon>Pseudomonadati</taxon>
        <taxon>Pseudomonadota</taxon>
        <taxon>Alphaproteobacteria</taxon>
        <taxon>Rhodospirillales</taxon>
        <taxon>Rhodospirillaceae</taxon>
        <taxon>Defluviicoccus</taxon>
    </lineage>
</organism>
<dbReference type="Pfam" id="PF06890">
    <property type="entry name" value="Phage_Mu_Gp45"/>
    <property type="match status" value="1"/>
</dbReference>
<protein>
    <recommendedName>
        <fullName evidence="2">Bacteriophage Mu Gp45 N-terminal domain-containing protein</fullName>
    </recommendedName>
</protein>
<evidence type="ECO:0000313" key="4">
    <source>
        <dbReference type="Proteomes" id="UP000326641"/>
    </source>
</evidence>
<dbReference type="NCBIfam" id="TIGR01644">
    <property type="entry name" value="phage_P2_V"/>
    <property type="match status" value="1"/>
</dbReference>